<accession>A0A5C3NPT5</accession>
<keyword evidence="3" id="KW-1185">Reference proteome</keyword>
<evidence type="ECO:0000313" key="2">
    <source>
        <dbReference type="EMBL" id="TFK79334.1"/>
    </source>
</evidence>
<dbReference type="InParanoid" id="A0A5C3NPT5"/>
<name>A0A5C3NPT5_9APHY</name>
<organism evidence="2 3">
    <name type="scientific">Polyporus arcularius HHB13444</name>
    <dbReference type="NCBI Taxonomy" id="1314778"/>
    <lineage>
        <taxon>Eukaryota</taxon>
        <taxon>Fungi</taxon>
        <taxon>Dikarya</taxon>
        <taxon>Basidiomycota</taxon>
        <taxon>Agaricomycotina</taxon>
        <taxon>Agaricomycetes</taxon>
        <taxon>Polyporales</taxon>
        <taxon>Polyporaceae</taxon>
        <taxon>Polyporus</taxon>
    </lineage>
</organism>
<dbReference type="EMBL" id="ML212070">
    <property type="protein sequence ID" value="TFK79334.1"/>
    <property type="molecule type" value="Genomic_DNA"/>
</dbReference>
<dbReference type="Proteomes" id="UP000308197">
    <property type="component" value="Unassembled WGS sequence"/>
</dbReference>
<protein>
    <submittedName>
        <fullName evidence="2">Uncharacterized protein</fullName>
    </submittedName>
</protein>
<reference evidence="2 3" key="1">
    <citation type="journal article" date="2019" name="Nat. Ecol. Evol.">
        <title>Megaphylogeny resolves global patterns of mushroom evolution.</title>
        <authorList>
            <person name="Varga T."/>
            <person name="Krizsan K."/>
            <person name="Foldi C."/>
            <person name="Dima B."/>
            <person name="Sanchez-Garcia M."/>
            <person name="Sanchez-Ramirez S."/>
            <person name="Szollosi G.J."/>
            <person name="Szarkandi J.G."/>
            <person name="Papp V."/>
            <person name="Albert L."/>
            <person name="Andreopoulos W."/>
            <person name="Angelini C."/>
            <person name="Antonin V."/>
            <person name="Barry K.W."/>
            <person name="Bougher N.L."/>
            <person name="Buchanan P."/>
            <person name="Buyck B."/>
            <person name="Bense V."/>
            <person name="Catcheside P."/>
            <person name="Chovatia M."/>
            <person name="Cooper J."/>
            <person name="Damon W."/>
            <person name="Desjardin D."/>
            <person name="Finy P."/>
            <person name="Geml J."/>
            <person name="Haridas S."/>
            <person name="Hughes K."/>
            <person name="Justo A."/>
            <person name="Karasinski D."/>
            <person name="Kautmanova I."/>
            <person name="Kiss B."/>
            <person name="Kocsube S."/>
            <person name="Kotiranta H."/>
            <person name="LaButti K.M."/>
            <person name="Lechner B.E."/>
            <person name="Liimatainen K."/>
            <person name="Lipzen A."/>
            <person name="Lukacs Z."/>
            <person name="Mihaltcheva S."/>
            <person name="Morgado L.N."/>
            <person name="Niskanen T."/>
            <person name="Noordeloos M.E."/>
            <person name="Ohm R.A."/>
            <person name="Ortiz-Santana B."/>
            <person name="Ovrebo C."/>
            <person name="Racz N."/>
            <person name="Riley R."/>
            <person name="Savchenko A."/>
            <person name="Shiryaev A."/>
            <person name="Soop K."/>
            <person name="Spirin V."/>
            <person name="Szebenyi C."/>
            <person name="Tomsovsky M."/>
            <person name="Tulloss R.E."/>
            <person name="Uehling J."/>
            <person name="Grigoriev I.V."/>
            <person name="Vagvolgyi C."/>
            <person name="Papp T."/>
            <person name="Martin F.M."/>
            <person name="Miettinen O."/>
            <person name="Hibbett D.S."/>
            <person name="Nagy L.G."/>
        </authorList>
    </citation>
    <scope>NUCLEOTIDE SEQUENCE [LARGE SCALE GENOMIC DNA]</scope>
    <source>
        <strain evidence="2 3">HHB13444</strain>
    </source>
</reference>
<sequence length="264" mass="29249">MLPEDIFQEGRLTVPKRPKNEQTRKARYAMVAAVECALAARANGRLVRIGWTKKTYTRMVAAGLKVVGFPDTEVFAHPCDIRGGIPKLEELTEMWASGEIAFAEATAEDVRAAEGKQVRRIFPGKWVDEKPSDSSNVSRPPPPPSPDAPTELVLRATGLTHCFFLPINAPPNPDAVARMQRCDLKRERKRRRHGSRAGIKTAPFLVHSRKTQSGEAALEAIPTHDRIDWYYPVPESEGPEDEIDLSCDEPWFASSQALAANGGR</sequence>
<evidence type="ECO:0000256" key="1">
    <source>
        <dbReference type="SAM" id="MobiDB-lite"/>
    </source>
</evidence>
<dbReference type="AlphaFoldDB" id="A0A5C3NPT5"/>
<proteinExistence type="predicted"/>
<feature type="region of interest" description="Disordered" evidence="1">
    <location>
        <begin position="122"/>
        <end position="150"/>
    </location>
</feature>
<feature type="non-terminal residue" evidence="2">
    <location>
        <position position="264"/>
    </location>
</feature>
<evidence type="ECO:0000313" key="3">
    <source>
        <dbReference type="Proteomes" id="UP000308197"/>
    </source>
</evidence>
<gene>
    <name evidence="2" type="ORF">K466DRAFT_656924</name>
</gene>